<dbReference type="STRING" id="69332.A0A388KTU0"/>
<feature type="compositionally biased region" description="Acidic residues" evidence="2">
    <location>
        <begin position="347"/>
        <end position="357"/>
    </location>
</feature>
<feature type="region of interest" description="Disordered" evidence="2">
    <location>
        <begin position="482"/>
        <end position="706"/>
    </location>
</feature>
<evidence type="ECO:0008006" key="5">
    <source>
        <dbReference type="Google" id="ProtNLM"/>
    </source>
</evidence>
<feature type="compositionally biased region" description="Basic and acidic residues" evidence="2">
    <location>
        <begin position="328"/>
        <end position="346"/>
    </location>
</feature>
<keyword evidence="1" id="KW-0175">Coiled coil</keyword>
<evidence type="ECO:0000313" key="4">
    <source>
        <dbReference type="Proteomes" id="UP000265515"/>
    </source>
</evidence>
<proteinExistence type="predicted"/>
<organism evidence="3 4">
    <name type="scientific">Chara braunii</name>
    <name type="common">Braun's stonewort</name>
    <dbReference type="NCBI Taxonomy" id="69332"/>
    <lineage>
        <taxon>Eukaryota</taxon>
        <taxon>Viridiplantae</taxon>
        <taxon>Streptophyta</taxon>
        <taxon>Charophyceae</taxon>
        <taxon>Charales</taxon>
        <taxon>Characeae</taxon>
        <taxon>Chara</taxon>
    </lineage>
</organism>
<feature type="coiled-coil region" evidence="1">
    <location>
        <begin position="938"/>
        <end position="965"/>
    </location>
</feature>
<dbReference type="PANTHER" id="PTHR47181">
    <property type="entry name" value="BRCA1 C TERMINUS DOMAIN CONTAINING PROTEIN, EXPRESSED"/>
    <property type="match status" value="1"/>
</dbReference>
<feature type="compositionally biased region" description="Basic and acidic residues" evidence="2">
    <location>
        <begin position="391"/>
        <end position="400"/>
    </location>
</feature>
<feature type="compositionally biased region" description="Basic and acidic residues" evidence="2">
    <location>
        <begin position="576"/>
        <end position="601"/>
    </location>
</feature>
<evidence type="ECO:0000313" key="3">
    <source>
        <dbReference type="EMBL" id="GBG73484.1"/>
    </source>
</evidence>
<feature type="compositionally biased region" description="Polar residues" evidence="2">
    <location>
        <begin position="243"/>
        <end position="254"/>
    </location>
</feature>
<feature type="region of interest" description="Disordered" evidence="2">
    <location>
        <begin position="1"/>
        <end position="55"/>
    </location>
</feature>
<feature type="compositionally biased region" description="Basic residues" evidence="2">
    <location>
        <begin position="626"/>
        <end position="650"/>
    </location>
</feature>
<protein>
    <recommendedName>
        <fullName evidence="5">BRCT domain-containing protein</fullName>
    </recommendedName>
</protein>
<dbReference type="EMBL" id="BFEA01000184">
    <property type="protein sequence ID" value="GBG73484.1"/>
    <property type="molecule type" value="Genomic_DNA"/>
</dbReference>
<dbReference type="OrthoDB" id="1935339at2759"/>
<dbReference type="InterPro" id="IPR036420">
    <property type="entry name" value="BRCT_dom_sf"/>
</dbReference>
<feature type="region of interest" description="Disordered" evidence="2">
    <location>
        <begin position="1018"/>
        <end position="1037"/>
    </location>
</feature>
<sequence>MEQNHNPSLSASALSSRMESASGDVPPLISAAGASSGGRSAAPRVPSMPGGLPPLPTFKALLQWDRRNVFSPPRSDTSISMPPQCAEESFSSLMGQAAGGQPQSPFQSGFPGSMGWGMPHEHAGVPRMQRLRSFDDSVTGGRVHMGVAGEDGRAAMQTSNMEVGLHGQAEMQRGAFGGGGHLPTAPSPDRMDFAPQAMEDGDSRRPSPNAGAQDACNGPVEDIAGMQAAKGMATAGVGETGEGSKNTTTMSNVSGVGESAAKGKSRGNNCRLDETLALPRYLEEEDAMHVNRPRRQQMKGKKESSAKIVEDIALETRESGGGISAVVERIERTPVLDRRKDVNHDLSDEDTQTDDGDSGQPLTIKRQRGAFGKNNETNSSEVNSGEGGGTARKEEGRQEGADVTNSDEQMLKVGDTTNVKEKIEKQAVGASEGGPGGVKNSKIAPSVTEGMNDVSTAERKSIEMQRSDIDTALATLNTSLLKDDQAAGQKNGRRRSNAERMSCANVTSRKNPSALEDNGPLWSTGGGKPQVAEDDGGTQRAVDDLSDVSDKSGIGKGKDSIVSMDGKQGSRGQKRRMNDDWQEVDLRSHDEVHEVHEETKARANIRRNMKDDVNVEEFVSKEKTSKAKGRGVQKKAPGRGGGRGKTKGGRRSSAEPTESLEEDGSGSTNEKRLQDNQGGSGEREAHNDGLVGPVATKVGENGEGGVKRRSRMKACFALTGDYREKEHAMKIIKRLKGRLCRECNENSWKDSATHLILEAPKWTEKVFAAVAGRKWLLQLDYLLASHESGYFVEEWKHEWFEECTNADDIIDLRSPRKWREQRKNTGCGAFHELKVVFYGAEGLTKPPMDTLKRAIHSSLRAVGMEPMSFPAKIPLDEVPNMAGDFALVHRRMIENAHELTRKRGVLFERMHTMVAKLKRMCTDVDDANLREVVAASKLANSERIVGELQDEVDRLRALVLMLEGEVLKVQKGSRTRSTSMASPSSPSGGTVASVSVSFCQQGAEAAVRSHGRRTVGGAGVHGWPCSNPGTRRSPDTNRREIDRIAELHSTGLEHDGIQWWSVPVVKRNSVVVEIEVIANDWRVNHVCLQASVCQAGWHLTGANWESVRGRALRSLISAVMERKAWQYLCHGWIVSLEEDYMDVFLEGRKERLMPYTSRRTDNWLPEKTFDGVE</sequence>
<dbReference type="PANTHER" id="PTHR47181:SF2">
    <property type="entry name" value="BRCA1 C TERMINUS DOMAIN CONTAINING PROTEIN, EXPRESSED"/>
    <property type="match status" value="1"/>
</dbReference>
<feature type="region of interest" description="Disordered" evidence="2">
    <location>
        <begin position="173"/>
        <end position="268"/>
    </location>
</feature>
<keyword evidence="4" id="KW-1185">Reference proteome</keyword>
<dbReference type="Gramene" id="GBG73484">
    <property type="protein sequence ID" value="GBG73484"/>
    <property type="gene ID" value="CBR_g16825"/>
</dbReference>
<feature type="compositionally biased region" description="Low complexity" evidence="2">
    <location>
        <begin position="30"/>
        <end position="42"/>
    </location>
</feature>
<feature type="compositionally biased region" description="Polar residues" evidence="2">
    <location>
        <begin position="1"/>
        <end position="19"/>
    </location>
</feature>
<reference evidence="3 4" key="1">
    <citation type="journal article" date="2018" name="Cell">
        <title>The Chara Genome: Secondary Complexity and Implications for Plant Terrestrialization.</title>
        <authorList>
            <person name="Nishiyama T."/>
            <person name="Sakayama H."/>
            <person name="Vries J.D."/>
            <person name="Buschmann H."/>
            <person name="Saint-Marcoux D."/>
            <person name="Ullrich K.K."/>
            <person name="Haas F.B."/>
            <person name="Vanderstraeten L."/>
            <person name="Becker D."/>
            <person name="Lang D."/>
            <person name="Vosolsobe S."/>
            <person name="Rombauts S."/>
            <person name="Wilhelmsson P.K.I."/>
            <person name="Janitza P."/>
            <person name="Kern R."/>
            <person name="Heyl A."/>
            <person name="Rumpler F."/>
            <person name="Villalobos L.I.A.C."/>
            <person name="Clay J.M."/>
            <person name="Skokan R."/>
            <person name="Toyoda A."/>
            <person name="Suzuki Y."/>
            <person name="Kagoshima H."/>
            <person name="Schijlen E."/>
            <person name="Tajeshwar N."/>
            <person name="Catarino B."/>
            <person name="Hetherington A.J."/>
            <person name="Saltykova A."/>
            <person name="Bonnot C."/>
            <person name="Breuninger H."/>
            <person name="Symeonidi A."/>
            <person name="Radhakrishnan G.V."/>
            <person name="Van Nieuwerburgh F."/>
            <person name="Deforce D."/>
            <person name="Chang C."/>
            <person name="Karol K.G."/>
            <person name="Hedrich R."/>
            <person name="Ulvskov P."/>
            <person name="Glockner G."/>
            <person name="Delwiche C.F."/>
            <person name="Petrasek J."/>
            <person name="Van de Peer Y."/>
            <person name="Friml J."/>
            <person name="Beilby M."/>
            <person name="Dolan L."/>
            <person name="Kohara Y."/>
            <person name="Sugano S."/>
            <person name="Fujiyama A."/>
            <person name="Delaux P.-M."/>
            <person name="Quint M."/>
            <person name="TheiBen G."/>
            <person name="Hagemann M."/>
            <person name="Harholt J."/>
            <person name="Dunand C."/>
            <person name="Zachgo S."/>
            <person name="Langdale J."/>
            <person name="Maumus F."/>
            <person name="Straeten D.V.D."/>
            <person name="Gould S.B."/>
            <person name="Rensing S.A."/>
        </authorList>
    </citation>
    <scope>NUCLEOTIDE SEQUENCE [LARGE SCALE GENOMIC DNA]</scope>
    <source>
        <strain evidence="3 4">S276</strain>
    </source>
</reference>
<dbReference type="AlphaFoldDB" id="A0A388KTU0"/>
<dbReference type="Gene3D" id="3.40.50.10190">
    <property type="entry name" value="BRCT domain"/>
    <property type="match status" value="1"/>
</dbReference>
<evidence type="ECO:0000256" key="2">
    <source>
        <dbReference type="SAM" id="MobiDB-lite"/>
    </source>
</evidence>
<dbReference type="InterPro" id="IPR044254">
    <property type="entry name" value="At4g02110-like"/>
</dbReference>
<accession>A0A388KTU0</accession>
<feature type="region of interest" description="Disordered" evidence="2">
    <location>
        <begin position="317"/>
        <end position="453"/>
    </location>
</feature>
<evidence type="ECO:0000256" key="1">
    <source>
        <dbReference type="SAM" id="Coils"/>
    </source>
</evidence>
<gene>
    <name evidence="3" type="ORF">CBR_g16825</name>
</gene>
<name>A0A388KTU0_CHABU</name>
<comment type="caution">
    <text evidence="3">The sequence shown here is derived from an EMBL/GenBank/DDBJ whole genome shotgun (WGS) entry which is preliminary data.</text>
</comment>
<feature type="compositionally biased region" description="Basic and acidic residues" evidence="2">
    <location>
        <begin position="608"/>
        <end position="625"/>
    </location>
</feature>
<dbReference type="SUPFAM" id="SSF52113">
    <property type="entry name" value="BRCT domain"/>
    <property type="match status" value="1"/>
</dbReference>
<dbReference type="Proteomes" id="UP000265515">
    <property type="component" value="Unassembled WGS sequence"/>
</dbReference>
<feature type="compositionally biased region" description="Low complexity" evidence="2">
    <location>
        <begin position="374"/>
        <end position="384"/>
    </location>
</feature>